<proteinExistence type="predicted"/>
<feature type="compositionally biased region" description="Acidic residues" evidence="1">
    <location>
        <begin position="112"/>
        <end position="122"/>
    </location>
</feature>
<gene>
    <name evidence="2" type="ORF">MYCIT1_LOCUS8769</name>
</gene>
<dbReference type="Proteomes" id="UP001295794">
    <property type="component" value="Unassembled WGS sequence"/>
</dbReference>
<dbReference type="AlphaFoldDB" id="A0AAD2GZL0"/>
<accession>A0AAD2GZL0</accession>
<sequence length="128" mass="14320">MTQTTHLYAKDAAGLRKYQSDFAAWQTSSQDVLVFPFSPGTLPPRSRECYHCDLRDPPHGAGSCTAPLPVPVIESNIRRWVHSVVFPPRQTEAMPIYAIFGELDANQPIDFGDLEEEEEQGNGEERTS</sequence>
<organism evidence="2 3">
    <name type="scientific">Mycena citricolor</name>
    <dbReference type="NCBI Taxonomy" id="2018698"/>
    <lineage>
        <taxon>Eukaryota</taxon>
        <taxon>Fungi</taxon>
        <taxon>Dikarya</taxon>
        <taxon>Basidiomycota</taxon>
        <taxon>Agaricomycotina</taxon>
        <taxon>Agaricomycetes</taxon>
        <taxon>Agaricomycetidae</taxon>
        <taxon>Agaricales</taxon>
        <taxon>Marasmiineae</taxon>
        <taxon>Mycenaceae</taxon>
        <taxon>Mycena</taxon>
    </lineage>
</organism>
<evidence type="ECO:0000313" key="2">
    <source>
        <dbReference type="EMBL" id="CAK5266803.1"/>
    </source>
</evidence>
<comment type="caution">
    <text evidence="2">The sequence shown here is derived from an EMBL/GenBank/DDBJ whole genome shotgun (WGS) entry which is preliminary data.</text>
</comment>
<protein>
    <submittedName>
        <fullName evidence="2">Uncharacterized protein</fullName>
    </submittedName>
</protein>
<evidence type="ECO:0000256" key="1">
    <source>
        <dbReference type="SAM" id="MobiDB-lite"/>
    </source>
</evidence>
<feature type="region of interest" description="Disordered" evidence="1">
    <location>
        <begin position="108"/>
        <end position="128"/>
    </location>
</feature>
<reference evidence="2" key="1">
    <citation type="submission" date="2023-11" db="EMBL/GenBank/DDBJ databases">
        <authorList>
            <person name="De Vega J J."/>
            <person name="De Vega J J."/>
        </authorList>
    </citation>
    <scope>NUCLEOTIDE SEQUENCE</scope>
</reference>
<name>A0AAD2GZL0_9AGAR</name>
<dbReference type="EMBL" id="CAVNYO010000110">
    <property type="protein sequence ID" value="CAK5266803.1"/>
    <property type="molecule type" value="Genomic_DNA"/>
</dbReference>
<keyword evidence="3" id="KW-1185">Reference proteome</keyword>
<evidence type="ECO:0000313" key="3">
    <source>
        <dbReference type="Proteomes" id="UP001295794"/>
    </source>
</evidence>